<comment type="caution">
    <text evidence="2">The sequence shown here is derived from an EMBL/GenBank/DDBJ whole genome shotgun (WGS) entry which is preliminary data.</text>
</comment>
<evidence type="ECO:0000313" key="3">
    <source>
        <dbReference type="Proteomes" id="UP001219525"/>
    </source>
</evidence>
<evidence type="ECO:0000313" key="2">
    <source>
        <dbReference type="EMBL" id="KAJ7200425.1"/>
    </source>
</evidence>
<proteinExistence type="predicted"/>
<dbReference type="Proteomes" id="UP001219525">
    <property type="component" value="Unassembled WGS sequence"/>
</dbReference>
<evidence type="ECO:0000256" key="1">
    <source>
        <dbReference type="SAM" id="SignalP"/>
    </source>
</evidence>
<feature type="signal peptide" evidence="1">
    <location>
        <begin position="1"/>
        <end position="15"/>
    </location>
</feature>
<name>A0AAD6YBB0_9AGAR</name>
<keyword evidence="1" id="KW-0732">Signal</keyword>
<feature type="non-terminal residue" evidence="2">
    <location>
        <position position="1"/>
    </location>
</feature>
<feature type="non-terminal residue" evidence="2">
    <location>
        <position position="115"/>
    </location>
</feature>
<gene>
    <name evidence="2" type="ORF">GGX14DRAFT_466783</name>
</gene>
<keyword evidence="3" id="KW-1185">Reference proteome</keyword>
<reference evidence="2" key="1">
    <citation type="submission" date="2023-03" db="EMBL/GenBank/DDBJ databases">
        <title>Massive genome expansion in bonnet fungi (Mycena s.s.) driven by repeated elements and novel gene families across ecological guilds.</title>
        <authorList>
            <consortium name="Lawrence Berkeley National Laboratory"/>
            <person name="Harder C.B."/>
            <person name="Miyauchi S."/>
            <person name="Viragh M."/>
            <person name="Kuo A."/>
            <person name="Thoen E."/>
            <person name="Andreopoulos B."/>
            <person name="Lu D."/>
            <person name="Skrede I."/>
            <person name="Drula E."/>
            <person name="Henrissat B."/>
            <person name="Morin E."/>
            <person name="Kohler A."/>
            <person name="Barry K."/>
            <person name="LaButti K."/>
            <person name="Morin E."/>
            <person name="Salamov A."/>
            <person name="Lipzen A."/>
            <person name="Mereny Z."/>
            <person name="Hegedus B."/>
            <person name="Baldrian P."/>
            <person name="Stursova M."/>
            <person name="Weitz H."/>
            <person name="Taylor A."/>
            <person name="Grigoriev I.V."/>
            <person name="Nagy L.G."/>
            <person name="Martin F."/>
            <person name="Kauserud H."/>
        </authorList>
    </citation>
    <scope>NUCLEOTIDE SEQUENCE</scope>
    <source>
        <strain evidence="2">9144</strain>
    </source>
</reference>
<protein>
    <submittedName>
        <fullName evidence="2">Uncharacterized protein</fullName>
    </submittedName>
</protein>
<accession>A0AAD6YBB0</accession>
<feature type="chain" id="PRO_5042053436" evidence="1">
    <location>
        <begin position="16"/>
        <end position="115"/>
    </location>
</feature>
<dbReference type="AlphaFoldDB" id="A0AAD6YBB0"/>
<organism evidence="2 3">
    <name type="scientific">Mycena pura</name>
    <dbReference type="NCBI Taxonomy" id="153505"/>
    <lineage>
        <taxon>Eukaryota</taxon>
        <taxon>Fungi</taxon>
        <taxon>Dikarya</taxon>
        <taxon>Basidiomycota</taxon>
        <taxon>Agaricomycotina</taxon>
        <taxon>Agaricomycetes</taxon>
        <taxon>Agaricomycetidae</taxon>
        <taxon>Agaricales</taxon>
        <taxon>Marasmiineae</taxon>
        <taxon>Mycenaceae</taxon>
        <taxon>Mycena</taxon>
    </lineage>
</organism>
<dbReference type="EMBL" id="JARJCW010000063">
    <property type="protein sequence ID" value="KAJ7200425.1"/>
    <property type="molecule type" value="Genomic_DNA"/>
</dbReference>
<sequence length="115" mass="12379">KNLSLLLSLIDLLRSMPPSATFCAILLFTTLDKSSPTSQLSLEWLLPVSAGIRAPAGRASGVLSVLSALGNSFTSMHMQLPVHASLPFDLVLGRDWVFYCREMLPATSFTLLSGV</sequence>